<keyword evidence="8" id="KW-0560">Oxidoreductase</keyword>
<evidence type="ECO:0000256" key="5">
    <source>
        <dbReference type="ARBA" id="ARBA00022692"/>
    </source>
</evidence>
<keyword evidence="11 12" id="KW-0472">Membrane</keyword>
<keyword evidence="5 12" id="KW-0812">Transmembrane</keyword>
<evidence type="ECO:0000313" key="13">
    <source>
        <dbReference type="EMBL" id="PNT58636.1"/>
    </source>
</evidence>
<accession>U5GSF2</accession>
<dbReference type="Pfam" id="PF00067">
    <property type="entry name" value="p450"/>
    <property type="match status" value="1"/>
</dbReference>
<evidence type="ECO:0000256" key="9">
    <source>
        <dbReference type="ARBA" id="ARBA00023004"/>
    </source>
</evidence>
<comment type="similarity">
    <text evidence="3">Belongs to the cytochrome P450 family.</text>
</comment>
<evidence type="ECO:0000313" key="14">
    <source>
        <dbReference type="Proteomes" id="UP000006729"/>
    </source>
</evidence>
<dbReference type="SUPFAM" id="SSF48264">
    <property type="entry name" value="Cytochrome P450"/>
    <property type="match status" value="1"/>
</dbReference>
<protein>
    <submittedName>
        <fullName evidence="13">Uncharacterized protein</fullName>
    </submittedName>
</protein>
<evidence type="ECO:0000256" key="7">
    <source>
        <dbReference type="ARBA" id="ARBA00022989"/>
    </source>
</evidence>
<gene>
    <name evidence="13" type="ORF">POPTR_001G362900</name>
</gene>
<evidence type="ECO:0000256" key="4">
    <source>
        <dbReference type="ARBA" id="ARBA00022617"/>
    </source>
</evidence>
<evidence type="ECO:0000256" key="2">
    <source>
        <dbReference type="ARBA" id="ARBA00004167"/>
    </source>
</evidence>
<feature type="non-terminal residue" evidence="13">
    <location>
        <position position="1"/>
    </location>
</feature>
<dbReference type="GO" id="GO:0004497">
    <property type="term" value="F:monooxygenase activity"/>
    <property type="evidence" value="ECO:0007669"/>
    <property type="project" value="UniProtKB-KW"/>
</dbReference>
<keyword evidence="6" id="KW-0479">Metal-binding</keyword>
<name>U5GSF2_POPTR</name>
<dbReference type="HOGENOM" id="CLU_001570_29_0_1"/>
<dbReference type="GO" id="GO:0005506">
    <property type="term" value="F:iron ion binding"/>
    <property type="evidence" value="ECO:0007669"/>
    <property type="project" value="InterPro"/>
</dbReference>
<feature type="transmembrane region" description="Helical" evidence="12">
    <location>
        <begin position="116"/>
        <end position="144"/>
    </location>
</feature>
<keyword evidence="10" id="KW-0503">Monooxygenase</keyword>
<dbReference type="eggNOG" id="KOG0156">
    <property type="taxonomic scope" value="Eukaryota"/>
</dbReference>
<comment type="cofactor">
    <cofactor evidence="1">
        <name>heme</name>
        <dbReference type="ChEBI" id="CHEBI:30413"/>
    </cofactor>
</comment>
<keyword evidence="14" id="KW-1185">Reference proteome</keyword>
<keyword evidence="9" id="KW-0408">Iron</keyword>
<evidence type="ECO:0000256" key="8">
    <source>
        <dbReference type="ARBA" id="ARBA00023002"/>
    </source>
</evidence>
<dbReference type="InterPro" id="IPR036396">
    <property type="entry name" value="Cyt_P450_sf"/>
</dbReference>
<organism evidence="13 14">
    <name type="scientific">Populus trichocarpa</name>
    <name type="common">Western balsam poplar</name>
    <name type="synonym">Populus balsamifera subsp. trichocarpa</name>
    <dbReference type="NCBI Taxonomy" id="3694"/>
    <lineage>
        <taxon>Eukaryota</taxon>
        <taxon>Viridiplantae</taxon>
        <taxon>Streptophyta</taxon>
        <taxon>Embryophyta</taxon>
        <taxon>Tracheophyta</taxon>
        <taxon>Spermatophyta</taxon>
        <taxon>Magnoliopsida</taxon>
        <taxon>eudicotyledons</taxon>
        <taxon>Gunneridae</taxon>
        <taxon>Pentapetalae</taxon>
        <taxon>rosids</taxon>
        <taxon>fabids</taxon>
        <taxon>Malpighiales</taxon>
        <taxon>Salicaceae</taxon>
        <taxon>Saliceae</taxon>
        <taxon>Populus</taxon>
    </lineage>
</organism>
<dbReference type="InterPro" id="IPR002401">
    <property type="entry name" value="Cyt_P450_E_grp-I"/>
</dbReference>
<evidence type="ECO:0000256" key="11">
    <source>
        <dbReference type="ARBA" id="ARBA00023136"/>
    </source>
</evidence>
<evidence type="ECO:0000256" key="12">
    <source>
        <dbReference type="SAM" id="Phobius"/>
    </source>
</evidence>
<dbReference type="PANTHER" id="PTHR47953:SF19">
    <property type="entry name" value="OS06G0641600 PROTEIN"/>
    <property type="match status" value="1"/>
</dbReference>
<dbReference type="Gene3D" id="1.10.630.10">
    <property type="entry name" value="Cytochrome P450"/>
    <property type="match status" value="1"/>
</dbReference>
<dbReference type="GO" id="GO:0016705">
    <property type="term" value="F:oxidoreductase activity, acting on paired donors, with incorporation or reduction of molecular oxygen"/>
    <property type="evidence" value="ECO:0007669"/>
    <property type="project" value="InterPro"/>
</dbReference>
<evidence type="ECO:0000256" key="3">
    <source>
        <dbReference type="ARBA" id="ARBA00010617"/>
    </source>
</evidence>
<dbReference type="PRINTS" id="PR00463">
    <property type="entry name" value="EP450I"/>
</dbReference>
<dbReference type="EMBL" id="CM009290">
    <property type="protein sequence ID" value="PNT58636.1"/>
    <property type="molecule type" value="Genomic_DNA"/>
</dbReference>
<dbReference type="InterPro" id="IPR001128">
    <property type="entry name" value="Cyt_P450"/>
</dbReference>
<evidence type="ECO:0000256" key="10">
    <source>
        <dbReference type="ARBA" id="ARBA00023033"/>
    </source>
</evidence>
<comment type="subcellular location">
    <subcellularLocation>
        <location evidence="2">Membrane</location>
        <topology evidence="2">Single-pass membrane protein</topology>
    </subcellularLocation>
</comment>
<dbReference type="GO" id="GO:0016020">
    <property type="term" value="C:membrane"/>
    <property type="evidence" value="ECO:0007669"/>
    <property type="project" value="UniProtKB-SubCell"/>
</dbReference>
<dbReference type="PANTHER" id="PTHR47953">
    <property type="entry name" value="OS08G0105600 PROTEIN"/>
    <property type="match status" value="1"/>
</dbReference>
<evidence type="ECO:0000256" key="1">
    <source>
        <dbReference type="ARBA" id="ARBA00001971"/>
    </source>
</evidence>
<sequence>GQAELEFTLTTKNIKAIILDMFVAGSETSSRTVEWAKRNCCLSKKLLNIPPIPLLFPRESKEACKITGYDMPAQSKVTVNIWGIGREPINWIEPERFYPERFLDSSMDYKGIDFKFIPFGAGILFGMATVVLPLAQLLCFLDWIPPNGLRSADLVTSQVFGSS</sequence>
<dbReference type="GO" id="GO:0020037">
    <property type="term" value="F:heme binding"/>
    <property type="evidence" value="ECO:0007669"/>
    <property type="project" value="InterPro"/>
</dbReference>
<evidence type="ECO:0000256" key="6">
    <source>
        <dbReference type="ARBA" id="ARBA00022723"/>
    </source>
</evidence>
<dbReference type="Proteomes" id="UP000006729">
    <property type="component" value="Chromosome 1"/>
</dbReference>
<keyword evidence="7 12" id="KW-1133">Transmembrane helix</keyword>
<dbReference type="AlphaFoldDB" id="U5GSF2"/>
<proteinExistence type="inferred from homology"/>
<reference evidence="13 14" key="1">
    <citation type="journal article" date="2006" name="Science">
        <title>The genome of black cottonwood, Populus trichocarpa (Torr. &amp; Gray).</title>
        <authorList>
            <person name="Tuskan G.A."/>
            <person name="Difazio S."/>
            <person name="Jansson S."/>
            <person name="Bohlmann J."/>
            <person name="Grigoriev I."/>
            <person name="Hellsten U."/>
            <person name="Putnam N."/>
            <person name="Ralph S."/>
            <person name="Rombauts S."/>
            <person name="Salamov A."/>
            <person name="Schein J."/>
            <person name="Sterck L."/>
            <person name="Aerts A."/>
            <person name="Bhalerao R.R."/>
            <person name="Bhalerao R.P."/>
            <person name="Blaudez D."/>
            <person name="Boerjan W."/>
            <person name="Brun A."/>
            <person name="Brunner A."/>
            <person name="Busov V."/>
            <person name="Campbell M."/>
            <person name="Carlson J."/>
            <person name="Chalot M."/>
            <person name="Chapman J."/>
            <person name="Chen G.L."/>
            <person name="Cooper D."/>
            <person name="Coutinho P.M."/>
            <person name="Couturier J."/>
            <person name="Covert S."/>
            <person name="Cronk Q."/>
            <person name="Cunningham R."/>
            <person name="Davis J."/>
            <person name="Degroeve S."/>
            <person name="Dejardin A."/>
            <person name="Depamphilis C."/>
            <person name="Detter J."/>
            <person name="Dirks B."/>
            <person name="Dubchak I."/>
            <person name="Duplessis S."/>
            <person name="Ehlting J."/>
            <person name="Ellis B."/>
            <person name="Gendler K."/>
            <person name="Goodstein D."/>
            <person name="Gribskov M."/>
            <person name="Grimwood J."/>
            <person name="Groover A."/>
            <person name="Gunter L."/>
            <person name="Hamberger B."/>
            <person name="Heinze B."/>
            <person name="Helariutta Y."/>
            <person name="Henrissat B."/>
            <person name="Holligan D."/>
            <person name="Holt R."/>
            <person name="Huang W."/>
            <person name="Islam-Faridi N."/>
            <person name="Jones S."/>
            <person name="Jones-Rhoades M."/>
            <person name="Jorgensen R."/>
            <person name="Joshi C."/>
            <person name="Kangasjarvi J."/>
            <person name="Karlsson J."/>
            <person name="Kelleher C."/>
            <person name="Kirkpatrick R."/>
            <person name="Kirst M."/>
            <person name="Kohler A."/>
            <person name="Kalluri U."/>
            <person name="Larimer F."/>
            <person name="Leebens-Mack J."/>
            <person name="Leple J.C."/>
            <person name="Locascio P."/>
            <person name="Lou Y."/>
            <person name="Lucas S."/>
            <person name="Martin F."/>
            <person name="Montanini B."/>
            <person name="Napoli C."/>
            <person name="Nelson D.R."/>
            <person name="Nelson C."/>
            <person name="Nieminen K."/>
            <person name="Nilsson O."/>
            <person name="Pereda V."/>
            <person name="Peter G."/>
            <person name="Philippe R."/>
            <person name="Pilate G."/>
            <person name="Poliakov A."/>
            <person name="Razumovskaya J."/>
            <person name="Richardson P."/>
            <person name="Rinaldi C."/>
            <person name="Ritland K."/>
            <person name="Rouze P."/>
            <person name="Ryaboy D."/>
            <person name="Schmutz J."/>
            <person name="Schrader J."/>
            <person name="Segerman B."/>
            <person name="Shin H."/>
            <person name="Siddiqui A."/>
            <person name="Sterky F."/>
            <person name="Terry A."/>
            <person name="Tsai C.J."/>
            <person name="Uberbacher E."/>
            <person name="Unneberg P."/>
            <person name="Vahala J."/>
            <person name="Wall K."/>
            <person name="Wessler S."/>
            <person name="Yang G."/>
            <person name="Yin T."/>
            <person name="Douglas C."/>
            <person name="Marra M."/>
            <person name="Sandberg G."/>
            <person name="Van de Peer Y."/>
            <person name="Rokhsar D."/>
        </authorList>
    </citation>
    <scope>NUCLEOTIDE SEQUENCE [LARGE SCALE GENOMIC DNA]</scope>
    <source>
        <strain evidence="14">cv. Nisqually</strain>
    </source>
</reference>
<keyword evidence="4" id="KW-0349">Heme</keyword>
<dbReference type="InParanoid" id="U5GSF2"/>
<dbReference type="InterPro" id="IPR052306">
    <property type="entry name" value="CYP450_71D"/>
</dbReference>